<protein>
    <recommendedName>
        <fullName evidence="5">Leucine-rich repeat-containing protein 23</fullName>
    </recommendedName>
</protein>
<keyword evidence="1" id="KW-0433">Leucine-rich repeat</keyword>
<gene>
    <name evidence="4" type="ORF">PYX00_002706</name>
</gene>
<organism evidence="4">
    <name type="scientific">Menopon gallinae</name>
    <name type="common">poultry shaft louse</name>
    <dbReference type="NCBI Taxonomy" id="328185"/>
    <lineage>
        <taxon>Eukaryota</taxon>
        <taxon>Metazoa</taxon>
        <taxon>Ecdysozoa</taxon>
        <taxon>Arthropoda</taxon>
        <taxon>Hexapoda</taxon>
        <taxon>Insecta</taxon>
        <taxon>Pterygota</taxon>
        <taxon>Neoptera</taxon>
        <taxon>Paraneoptera</taxon>
        <taxon>Psocodea</taxon>
        <taxon>Troctomorpha</taxon>
        <taxon>Phthiraptera</taxon>
        <taxon>Amblycera</taxon>
        <taxon>Menoponidae</taxon>
        <taxon>Menopon</taxon>
    </lineage>
</organism>
<evidence type="ECO:0000313" key="4">
    <source>
        <dbReference type="EMBL" id="KAL0274610.1"/>
    </source>
</evidence>
<feature type="region of interest" description="Disordered" evidence="3">
    <location>
        <begin position="1"/>
        <end position="46"/>
    </location>
</feature>
<dbReference type="InterPro" id="IPR001611">
    <property type="entry name" value="Leu-rich_rpt"/>
</dbReference>
<reference evidence="4" key="1">
    <citation type="journal article" date="2024" name="Gigascience">
        <title>Chromosome-level genome of the poultry shaft louse Menopon gallinae provides insight into the host-switching and adaptive evolution of parasitic lice.</title>
        <authorList>
            <person name="Xu Y."/>
            <person name="Ma L."/>
            <person name="Liu S."/>
            <person name="Liang Y."/>
            <person name="Liu Q."/>
            <person name="He Z."/>
            <person name="Tian L."/>
            <person name="Duan Y."/>
            <person name="Cai W."/>
            <person name="Li H."/>
            <person name="Song F."/>
        </authorList>
    </citation>
    <scope>NUCLEOTIDE SEQUENCE</scope>
    <source>
        <strain evidence="4">Cailab_2023a</strain>
    </source>
</reference>
<dbReference type="PROSITE" id="PS51450">
    <property type="entry name" value="LRR"/>
    <property type="match status" value="3"/>
</dbReference>
<name>A0AAW2HX39_9NEOP</name>
<proteinExistence type="predicted"/>
<feature type="compositionally biased region" description="Acidic residues" evidence="3">
    <location>
        <begin position="15"/>
        <end position="46"/>
    </location>
</feature>
<evidence type="ECO:0008006" key="5">
    <source>
        <dbReference type="Google" id="ProtNLM"/>
    </source>
</evidence>
<comment type="caution">
    <text evidence="4">The sequence shown here is derived from an EMBL/GenBank/DDBJ whole genome shotgun (WGS) entry which is preliminary data.</text>
</comment>
<dbReference type="InterPro" id="IPR032675">
    <property type="entry name" value="LRR_dom_sf"/>
</dbReference>
<accession>A0AAW2HX39</accession>
<sequence length="398" mass="46210">MTEEERSEILNSEDFLGEQEYEEEQEEDEEEEEQEEKEPEEPEDPQELAEFFESILSELIVRVLPEKTRALTLKKASEGLSLLGKIWNLTECHEGCEIDSIKCQTSDERLLDMEGYVEEYQYLHLEATDMALSDVRIIPEHFIWLVSIDLSGNCLTNISACPISKLSNLVSLKMNRNRIVDPYLMPMKHLQYLGMNLNKIESLHRIYHPNLRTLDVNGNLIKRIDVDDCWKLKKLTQLELRGNRLTTTAGIAYANLQVLYLAENKITEIQGLGCMPNLRRLHLRGNPLSDLSGFSAENPNLEYLNIRSCRVEKVEDLKNLQVLKGLTVLIVKDNVFWPSPEHADEEEHEVEEDVEEDRDLRMKILMMLPQLKRINKNDVTREELLLLQDMEEGDLSEE</sequence>
<dbReference type="InterPro" id="IPR025875">
    <property type="entry name" value="Leu-rich_rpt_4"/>
</dbReference>
<dbReference type="SMART" id="SM00369">
    <property type="entry name" value="LRR_TYP"/>
    <property type="match status" value="4"/>
</dbReference>
<dbReference type="PANTHER" id="PTHR18849">
    <property type="entry name" value="LEUCINE RICH REPEAT PROTEIN"/>
    <property type="match status" value="1"/>
</dbReference>
<evidence type="ECO:0000256" key="2">
    <source>
        <dbReference type="ARBA" id="ARBA00022737"/>
    </source>
</evidence>
<dbReference type="Gene3D" id="3.80.10.10">
    <property type="entry name" value="Ribonuclease Inhibitor"/>
    <property type="match status" value="3"/>
</dbReference>
<dbReference type="PANTHER" id="PTHR18849:SF0">
    <property type="entry name" value="CILIA- AND FLAGELLA-ASSOCIATED PROTEIN 410-RELATED"/>
    <property type="match status" value="1"/>
</dbReference>
<dbReference type="Pfam" id="PF12799">
    <property type="entry name" value="LRR_4"/>
    <property type="match status" value="2"/>
</dbReference>
<evidence type="ECO:0000256" key="3">
    <source>
        <dbReference type="SAM" id="MobiDB-lite"/>
    </source>
</evidence>
<dbReference type="AlphaFoldDB" id="A0AAW2HX39"/>
<dbReference type="SUPFAM" id="SSF52058">
    <property type="entry name" value="L domain-like"/>
    <property type="match status" value="1"/>
</dbReference>
<keyword evidence="2" id="KW-0677">Repeat</keyword>
<dbReference type="EMBL" id="JARGDH010000002">
    <property type="protein sequence ID" value="KAL0274610.1"/>
    <property type="molecule type" value="Genomic_DNA"/>
</dbReference>
<dbReference type="SMART" id="SM00365">
    <property type="entry name" value="LRR_SD22"/>
    <property type="match status" value="5"/>
</dbReference>
<evidence type="ECO:0000256" key="1">
    <source>
        <dbReference type="ARBA" id="ARBA00022614"/>
    </source>
</evidence>
<dbReference type="InterPro" id="IPR003591">
    <property type="entry name" value="Leu-rich_rpt_typical-subtyp"/>
</dbReference>